<dbReference type="Proteomes" id="UP000030754">
    <property type="component" value="Unassembled WGS sequence"/>
</dbReference>
<dbReference type="SMART" id="SM00449">
    <property type="entry name" value="SPRY"/>
    <property type="match status" value="1"/>
</dbReference>
<dbReference type="Pfam" id="PF13671">
    <property type="entry name" value="AAA_33"/>
    <property type="match status" value="1"/>
</dbReference>
<feature type="compositionally biased region" description="Low complexity" evidence="3">
    <location>
        <begin position="717"/>
        <end position="730"/>
    </location>
</feature>
<dbReference type="CDD" id="cd12884">
    <property type="entry name" value="SPRY_hnRNP"/>
    <property type="match status" value="1"/>
</dbReference>
<dbReference type="GO" id="GO:0000380">
    <property type="term" value="P:alternative mRNA splicing, via spliceosome"/>
    <property type="evidence" value="ECO:0007669"/>
    <property type="project" value="TreeGrafter"/>
</dbReference>
<feature type="region of interest" description="Disordered" evidence="3">
    <location>
        <begin position="1"/>
        <end position="124"/>
    </location>
</feature>
<dbReference type="Pfam" id="PF00622">
    <property type="entry name" value="SPRY"/>
    <property type="match status" value="1"/>
</dbReference>
<reference evidence="5" key="2">
    <citation type="submission" date="2013-10" db="EMBL/GenBank/DDBJ databases">
        <authorList>
            <person name="Aslett M."/>
        </authorList>
    </citation>
    <scope>NUCLEOTIDE SEQUENCE [LARGE SCALE GENOMIC DNA]</scope>
    <source>
        <strain evidence="5">Houghton</strain>
    </source>
</reference>
<feature type="compositionally biased region" description="Low complexity" evidence="3">
    <location>
        <begin position="63"/>
        <end position="118"/>
    </location>
</feature>
<dbReference type="GO" id="GO:0005634">
    <property type="term" value="C:nucleus"/>
    <property type="evidence" value="ECO:0007669"/>
    <property type="project" value="UniProtKB-SubCell"/>
</dbReference>
<comment type="subcellular location">
    <subcellularLocation>
        <location evidence="1">Nucleus</location>
    </subcellularLocation>
</comment>
<dbReference type="InterPro" id="IPR003877">
    <property type="entry name" value="SPRY_dom"/>
</dbReference>
<keyword evidence="6" id="KW-1185">Reference proteome</keyword>
<dbReference type="InterPro" id="IPR035778">
    <property type="entry name" value="SPRY_hnRNP_U"/>
</dbReference>
<evidence type="ECO:0000259" key="4">
    <source>
        <dbReference type="PROSITE" id="PS50188"/>
    </source>
</evidence>
<dbReference type="PANTHER" id="PTHR12381">
    <property type="entry name" value="HETEROGENEOUS NUCLEAR RIBONUCLEOPROTEIN U FAMILY MEMBER"/>
    <property type="match status" value="1"/>
</dbReference>
<dbReference type="PANTHER" id="PTHR12381:SF56">
    <property type="entry name" value="B30.2_SPRY DOMAIN-CONTAINING PROTEIN-RELATED"/>
    <property type="match status" value="1"/>
</dbReference>
<dbReference type="VEuPathDB" id="ToxoDB:ENH_00014650"/>
<dbReference type="InterPro" id="IPR013320">
    <property type="entry name" value="ConA-like_dom_sf"/>
</dbReference>
<keyword evidence="2" id="KW-0539">Nucleus</keyword>
<dbReference type="Gene3D" id="2.60.120.920">
    <property type="match status" value="1"/>
</dbReference>
<dbReference type="SUPFAM" id="SSF52540">
    <property type="entry name" value="P-loop containing nucleoside triphosphate hydrolases"/>
    <property type="match status" value="1"/>
</dbReference>
<accession>U6MUH4</accession>
<gene>
    <name evidence="5" type="ORF">ENH_00014650</name>
</gene>
<evidence type="ECO:0000256" key="1">
    <source>
        <dbReference type="ARBA" id="ARBA00004123"/>
    </source>
</evidence>
<feature type="compositionally biased region" description="Low complexity" evidence="3">
    <location>
        <begin position="675"/>
        <end position="686"/>
    </location>
</feature>
<feature type="compositionally biased region" description="Polar residues" evidence="3">
    <location>
        <begin position="1"/>
        <end position="35"/>
    </location>
</feature>
<dbReference type="AlphaFoldDB" id="U6MUH4"/>
<name>U6MUH4_9EIME</name>
<evidence type="ECO:0000313" key="5">
    <source>
        <dbReference type="EMBL" id="CDJ66089.1"/>
    </source>
</evidence>
<dbReference type="OrthoDB" id="445357at2759"/>
<dbReference type="EMBL" id="HG723412">
    <property type="protein sequence ID" value="CDJ66089.1"/>
    <property type="molecule type" value="Genomic_DNA"/>
</dbReference>
<dbReference type="RefSeq" id="XP_013434556.1">
    <property type="nucleotide sequence ID" value="XM_013579102.1"/>
</dbReference>
<evidence type="ECO:0000313" key="6">
    <source>
        <dbReference type="Proteomes" id="UP000030754"/>
    </source>
</evidence>
<feature type="compositionally biased region" description="Low complexity" evidence="3">
    <location>
        <begin position="694"/>
        <end position="707"/>
    </location>
</feature>
<organism evidence="5 6">
    <name type="scientific">Eimeria necatrix</name>
    <dbReference type="NCBI Taxonomy" id="51315"/>
    <lineage>
        <taxon>Eukaryota</taxon>
        <taxon>Sar</taxon>
        <taxon>Alveolata</taxon>
        <taxon>Apicomplexa</taxon>
        <taxon>Conoidasida</taxon>
        <taxon>Coccidia</taxon>
        <taxon>Eucoccidiorida</taxon>
        <taxon>Eimeriorina</taxon>
        <taxon>Eimeriidae</taxon>
        <taxon>Eimeria</taxon>
    </lineage>
</organism>
<reference evidence="5" key="1">
    <citation type="submission" date="2013-10" db="EMBL/GenBank/DDBJ databases">
        <title>Genomic analysis of the causative agents of coccidiosis in chickens.</title>
        <authorList>
            <person name="Reid A.J."/>
            <person name="Blake D."/>
            <person name="Billington K."/>
            <person name="Browne H."/>
            <person name="Dunn M."/>
            <person name="Hung S."/>
            <person name="Kawahara F."/>
            <person name="Miranda-Saavedra D."/>
            <person name="Mourier T."/>
            <person name="Nagra H."/>
            <person name="Otto T.D."/>
            <person name="Rawlings N."/>
            <person name="Sanchez A."/>
            <person name="Sanders M."/>
            <person name="Subramaniam C."/>
            <person name="Tay Y."/>
            <person name="Dear P."/>
            <person name="Doerig C."/>
            <person name="Gruber A."/>
            <person name="Parkinson J."/>
            <person name="Shirley M."/>
            <person name="Wan K.L."/>
            <person name="Berriman M."/>
            <person name="Tomley F."/>
            <person name="Pain A."/>
        </authorList>
    </citation>
    <scope>NUCLEOTIDE SEQUENCE [LARGE SCALE GENOMIC DNA]</scope>
    <source>
        <strain evidence="5">Houghton</strain>
    </source>
</reference>
<feature type="compositionally biased region" description="Polar residues" evidence="3">
    <location>
        <begin position="589"/>
        <end position="598"/>
    </location>
</feature>
<evidence type="ECO:0000256" key="3">
    <source>
        <dbReference type="SAM" id="MobiDB-lite"/>
    </source>
</evidence>
<protein>
    <submittedName>
        <fullName evidence="5">SPRY domain-containing protein, putative</fullName>
    </submittedName>
</protein>
<dbReference type="Gene3D" id="3.40.50.300">
    <property type="entry name" value="P-loop containing nucleotide triphosphate hydrolases"/>
    <property type="match status" value="1"/>
</dbReference>
<dbReference type="InterPro" id="IPR043136">
    <property type="entry name" value="B30.2/SPRY_sf"/>
</dbReference>
<feature type="compositionally biased region" description="Gly residues" evidence="3">
    <location>
        <begin position="748"/>
        <end position="760"/>
    </location>
</feature>
<evidence type="ECO:0000256" key="2">
    <source>
        <dbReference type="ARBA" id="ARBA00023242"/>
    </source>
</evidence>
<dbReference type="InterPro" id="IPR027417">
    <property type="entry name" value="P-loop_NTPase"/>
</dbReference>
<feature type="domain" description="B30.2/SPRY" evidence="4">
    <location>
        <begin position="135"/>
        <end position="333"/>
    </location>
</feature>
<dbReference type="SUPFAM" id="SSF49899">
    <property type="entry name" value="Concanavalin A-like lectins/glucanases"/>
    <property type="match status" value="1"/>
</dbReference>
<dbReference type="InterPro" id="IPR001870">
    <property type="entry name" value="B30.2/SPRY"/>
</dbReference>
<dbReference type="PROSITE" id="PS50188">
    <property type="entry name" value="B302_SPRY"/>
    <property type="match status" value="1"/>
</dbReference>
<sequence>MSSSTAELTGATTGSDETTKTGVQDQNLTEESAATASPAIPESSSVQSQESKELDKTQGEGNSGSTEPTSTAAAASTDKGTASTAAPTNTDAAAPANTAPAASEGEPSSSAAASAVEAAGEEVKPAKKQELLANGLPKIVYDLPSGAPPSRACDGGVYLDAADSHLDLQINKDNPLKASCMHTGGFQYMWKGVRSTFGVKGNGKFYFEVKVGPKPAPVVMPDTPLSTQHVCRVGVSQPLTSLHLGDSAESWGFGGTGKKSTARKYLDYGTSFGEGDVIGVGIDLDNLSLSFKKNNEYLGAAFQLPAIVRETGLFPHIYVKNFDFEVNFKQSTKWFEPPGSEFRFVGDLKQEELMPNPVEHPRSVSECEFIMMCGLPACGKTYWIERHIEKYPKKSYVLLGTNAVIDQMKVMGLKRQANYANRWEELMSTATEVFNSLVAYAGSGVVPRNVVIDQTNVFKRARARKVQPFLGWGTRRCVVMVTDEPTLQQRTQKREREEGKMVPVAAVMDMKAAFALPSTDDGFTVIDYVEMPESESRREIRRINEEGRAFKANNPGLNNRQPKPHIEARGAFNEADMSSAKRHKGDQWQGGNYQSWSHQGGGPGAPYGSPHGGRNDWGQGQQQSWGGRGPQGGWHEQHQGSWQGNSDGGGMRYSSRGNGGYGYGPQWSESEGYRSHYQSHQQYGQKQGYGDGYYGQQQQQQQYGSYDSRYRQGGGDQQQQWQQSYGNRQGQYGGGGNRDWQGYPPQGGSRGGGGYSGGGYYQQHSRY</sequence>
<feature type="region of interest" description="Disordered" evidence="3">
    <location>
        <begin position="575"/>
        <end position="767"/>
    </location>
</feature>
<dbReference type="GeneID" id="25471647"/>
<dbReference type="GO" id="GO:0003723">
    <property type="term" value="F:RNA binding"/>
    <property type="evidence" value="ECO:0007669"/>
    <property type="project" value="TreeGrafter"/>
</dbReference>
<proteinExistence type="predicted"/>
<feature type="compositionally biased region" description="Gly residues" evidence="3">
    <location>
        <begin position="646"/>
        <end position="663"/>
    </location>
</feature>